<evidence type="ECO:0000256" key="1">
    <source>
        <dbReference type="SAM" id="MobiDB-lite"/>
    </source>
</evidence>
<feature type="region of interest" description="Disordered" evidence="1">
    <location>
        <begin position="1"/>
        <end position="37"/>
    </location>
</feature>
<protein>
    <recommendedName>
        <fullName evidence="2">PiggyBac transposable element-derived protein domain-containing protein</fullName>
    </recommendedName>
</protein>
<reference evidence="3" key="1">
    <citation type="submission" date="2020-11" db="EMBL/GenBank/DDBJ databases">
        <authorList>
            <person name="Tran Van P."/>
        </authorList>
    </citation>
    <scope>NUCLEOTIDE SEQUENCE</scope>
</reference>
<dbReference type="PANTHER" id="PTHR47055:SF3">
    <property type="entry name" value="PHORBOL-ESTER_DAG-TYPE DOMAIN-CONTAINING PROTEIN"/>
    <property type="match status" value="1"/>
</dbReference>
<dbReference type="InterPro" id="IPR029526">
    <property type="entry name" value="PGBD"/>
</dbReference>
<evidence type="ECO:0000313" key="3">
    <source>
        <dbReference type="EMBL" id="CAD7205676.1"/>
    </source>
</evidence>
<feature type="compositionally biased region" description="Acidic residues" evidence="1">
    <location>
        <begin position="1"/>
        <end position="13"/>
    </location>
</feature>
<dbReference type="PANTHER" id="PTHR47055">
    <property type="entry name" value="DDE_TNP_1_7 DOMAIN-CONTAINING PROTEIN"/>
    <property type="match status" value="1"/>
</dbReference>
<feature type="domain" description="PiggyBac transposable element-derived protein" evidence="2">
    <location>
        <begin position="195"/>
        <end position="274"/>
    </location>
</feature>
<accession>A0A7R8VZS0</accession>
<name>A0A7R8VZS0_TIMDO</name>
<gene>
    <name evidence="3" type="ORF">TDIB3V08_LOCUS11826</name>
</gene>
<dbReference type="GO" id="GO:0043565">
    <property type="term" value="F:sequence-specific DNA binding"/>
    <property type="evidence" value="ECO:0007669"/>
    <property type="project" value="TreeGrafter"/>
</dbReference>
<evidence type="ECO:0000259" key="2">
    <source>
        <dbReference type="Pfam" id="PF13843"/>
    </source>
</evidence>
<organism evidence="3">
    <name type="scientific">Timema douglasi</name>
    <name type="common">Walking stick</name>
    <dbReference type="NCBI Taxonomy" id="61478"/>
    <lineage>
        <taxon>Eukaryota</taxon>
        <taxon>Metazoa</taxon>
        <taxon>Ecdysozoa</taxon>
        <taxon>Arthropoda</taxon>
        <taxon>Hexapoda</taxon>
        <taxon>Insecta</taxon>
        <taxon>Pterygota</taxon>
        <taxon>Neoptera</taxon>
        <taxon>Polyneoptera</taxon>
        <taxon>Phasmatodea</taxon>
        <taxon>Timematodea</taxon>
        <taxon>Timematoidea</taxon>
        <taxon>Timematidae</taxon>
        <taxon>Timema</taxon>
    </lineage>
</organism>
<dbReference type="InterPro" id="IPR052638">
    <property type="entry name" value="PiggyBac_TE-derived"/>
</dbReference>
<feature type="domain" description="PiggyBac transposable element-derived protein" evidence="2">
    <location>
        <begin position="279"/>
        <end position="371"/>
    </location>
</feature>
<dbReference type="EMBL" id="OA576268">
    <property type="protein sequence ID" value="CAD7205676.1"/>
    <property type="molecule type" value="Genomic_DNA"/>
</dbReference>
<sequence length="375" mass="42426">MPDDSEDTIDSDANEQVQKRRNVVPMPSDNKKTKSAMHMPEISTSQRYIATHLCELIHISSAQINTVSSLSQVSLPGAVEGVVRPVFMGPPENPLLSDEDSDDEDFINPDINHLSGNQLHATAELHARHLQDTGIVSTIMGGEDILEEYPENVNTPDNENKSNRIKTITPCRKWQDMDLPLAPEPTWEPSEWLQNNYSPEGNIKFKVTINEIIVFLEILLLIGYCSVQRYRMYWETSSDTHNEVVSKEMSRNTFEDILKYLHVYDNLTLDENGKFGVGGSAVIDLVDKLPHGQYSIYIDNFFTCVRLLEELKSKGHYYTGTSRSNRIEKASLEEASTLKKKVRSSYSQLTDTDGGITLIRYHDNNIVGCFYSSRG</sequence>
<dbReference type="Pfam" id="PF13843">
    <property type="entry name" value="DDE_Tnp_1_7"/>
    <property type="match status" value="2"/>
</dbReference>
<dbReference type="AlphaFoldDB" id="A0A7R8VZS0"/>
<proteinExistence type="predicted"/>